<accession>A0ABM1B5Q1</accession>
<evidence type="ECO:0000313" key="7">
    <source>
        <dbReference type="Proteomes" id="UP000694941"/>
    </source>
</evidence>
<reference evidence="8" key="1">
    <citation type="submission" date="2025-08" db="UniProtKB">
        <authorList>
            <consortium name="RefSeq"/>
        </authorList>
    </citation>
    <scope>IDENTIFICATION</scope>
    <source>
        <tissue evidence="8">Muscle</tissue>
    </source>
</reference>
<feature type="transmembrane region" description="Helical" evidence="6">
    <location>
        <begin position="383"/>
        <end position="405"/>
    </location>
</feature>
<gene>
    <name evidence="8" type="primary">LOC106460212</name>
</gene>
<keyword evidence="3 6" id="KW-0812">Transmembrane</keyword>
<evidence type="ECO:0000256" key="4">
    <source>
        <dbReference type="ARBA" id="ARBA00022989"/>
    </source>
</evidence>
<evidence type="ECO:0000256" key="2">
    <source>
        <dbReference type="ARBA" id="ARBA00022448"/>
    </source>
</evidence>
<name>A0ABM1B5Q1_LIMPO</name>
<evidence type="ECO:0000256" key="3">
    <source>
        <dbReference type="ARBA" id="ARBA00022692"/>
    </source>
</evidence>
<organism evidence="7 8">
    <name type="scientific">Limulus polyphemus</name>
    <name type="common">Atlantic horseshoe crab</name>
    <dbReference type="NCBI Taxonomy" id="6850"/>
    <lineage>
        <taxon>Eukaryota</taxon>
        <taxon>Metazoa</taxon>
        <taxon>Ecdysozoa</taxon>
        <taxon>Arthropoda</taxon>
        <taxon>Chelicerata</taxon>
        <taxon>Merostomata</taxon>
        <taxon>Xiphosura</taxon>
        <taxon>Limulidae</taxon>
        <taxon>Limulus</taxon>
    </lineage>
</organism>
<feature type="transmembrane region" description="Helical" evidence="6">
    <location>
        <begin position="303"/>
        <end position="323"/>
    </location>
</feature>
<feature type="transmembrane region" description="Helical" evidence="6">
    <location>
        <begin position="114"/>
        <end position="136"/>
    </location>
</feature>
<dbReference type="RefSeq" id="XP_013775350.1">
    <property type="nucleotide sequence ID" value="XM_013919896.2"/>
</dbReference>
<feature type="transmembrane region" description="Helical" evidence="6">
    <location>
        <begin position="148"/>
        <end position="165"/>
    </location>
</feature>
<protein>
    <submittedName>
        <fullName evidence="8">Membrane-associated transporter protein-like</fullName>
    </submittedName>
</protein>
<dbReference type="GeneID" id="106460212"/>
<evidence type="ECO:0000256" key="5">
    <source>
        <dbReference type="ARBA" id="ARBA00023136"/>
    </source>
</evidence>
<proteinExistence type="predicted"/>
<dbReference type="Proteomes" id="UP000694941">
    <property type="component" value="Unplaced"/>
</dbReference>
<sequence length="408" mass="44948">MNINAVYVEGVAAFKTLQTRTKNSFQLLKESSLSQRVANIQTRAQHTFDVLKSNTITRLNRGSLSDDYSHIYRRKTRWELVILSGAVCGIEFCYAAETAFVSPILLGLGVQVRFMTLIWCLSPLIGFFLTPILGSLSDRCYSRLGRRRPFIIFLSIGIFLGLIFVPNGKDIGLYLGDHDEILYEDIQNITSTGYIARDNLIESMDVPNMIPESSPNSIVSTDLITKVSRKLEMVATRQTMNRTATILEVLLILDIVRTFTIKVATVTHRSLKLGAKPVYIGGQLAYSIGMIVMASVKHKLCVILLSPTAGMMYATLFTMPYLLVAHYHCNETFEKKTEGSQLTSSHVRGIGTDVATVGSMVFLSQFVLSSCMGSIVQAVGSSVATVWAASILSSCGALCATQVMYLDL</sequence>
<keyword evidence="4 6" id="KW-1133">Transmembrane helix</keyword>
<feature type="transmembrane region" description="Helical" evidence="6">
    <location>
        <begin position="278"/>
        <end position="296"/>
    </location>
</feature>
<dbReference type="Gene3D" id="1.20.1250.20">
    <property type="entry name" value="MFS general substrate transporter like domains"/>
    <property type="match status" value="1"/>
</dbReference>
<feature type="transmembrane region" description="Helical" evidence="6">
    <location>
        <begin position="80"/>
        <end position="108"/>
    </location>
</feature>
<dbReference type="SUPFAM" id="SSF103473">
    <property type="entry name" value="MFS general substrate transporter"/>
    <property type="match status" value="1"/>
</dbReference>
<evidence type="ECO:0000313" key="8">
    <source>
        <dbReference type="RefSeq" id="XP_013775350.1"/>
    </source>
</evidence>
<dbReference type="PANTHER" id="PTHR19432">
    <property type="entry name" value="SUGAR TRANSPORTER"/>
    <property type="match status" value="1"/>
</dbReference>
<evidence type="ECO:0000256" key="1">
    <source>
        <dbReference type="ARBA" id="ARBA00004141"/>
    </source>
</evidence>
<dbReference type="InterPro" id="IPR036259">
    <property type="entry name" value="MFS_trans_sf"/>
</dbReference>
<keyword evidence="2" id="KW-0813">Transport</keyword>
<keyword evidence="7" id="KW-1185">Reference proteome</keyword>
<dbReference type="PANTHER" id="PTHR19432:SF35">
    <property type="entry name" value="SOLUTE CARRIER FAMILY 45 MEMBER 3 ISOFORM X1"/>
    <property type="match status" value="1"/>
</dbReference>
<keyword evidence="5 6" id="KW-0472">Membrane</keyword>
<feature type="transmembrane region" description="Helical" evidence="6">
    <location>
        <begin position="354"/>
        <end position="376"/>
    </location>
</feature>
<comment type="subcellular location">
    <subcellularLocation>
        <location evidence="1">Membrane</location>
        <topology evidence="1">Multi-pass membrane protein</topology>
    </subcellularLocation>
</comment>
<evidence type="ECO:0000256" key="6">
    <source>
        <dbReference type="SAM" id="Phobius"/>
    </source>
</evidence>